<organism evidence="2 3">
    <name type="scientific">Rhizobium rhizophilum</name>
    <dbReference type="NCBI Taxonomy" id="1850373"/>
    <lineage>
        <taxon>Bacteria</taxon>
        <taxon>Pseudomonadati</taxon>
        <taxon>Pseudomonadota</taxon>
        <taxon>Alphaproteobacteria</taxon>
        <taxon>Hyphomicrobiales</taxon>
        <taxon>Rhizobiaceae</taxon>
        <taxon>Rhizobium/Agrobacterium group</taxon>
        <taxon>Rhizobium</taxon>
    </lineage>
</organism>
<feature type="chain" id="PRO_5045345675" evidence="1">
    <location>
        <begin position="28"/>
        <end position="180"/>
    </location>
</feature>
<dbReference type="EMBL" id="STGT01000011">
    <property type="protein sequence ID" value="THV09804.1"/>
    <property type="molecule type" value="Genomic_DNA"/>
</dbReference>
<keyword evidence="1" id="KW-0732">Signal</keyword>
<protein>
    <submittedName>
        <fullName evidence="2">Uncharacterized protein</fullName>
    </submittedName>
</protein>
<evidence type="ECO:0000256" key="1">
    <source>
        <dbReference type="SAM" id="SignalP"/>
    </source>
</evidence>
<evidence type="ECO:0000313" key="3">
    <source>
        <dbReference type="Proteomes" id="UP000309667"/>
    </source>
</evidence>
<evidence type="ECO:0000313" key="2">
    <source>
        <dbReference type="EMBL" id="THV09804.1"/>
    </source>
</evidence>
<comment type="caution">
    <text evidence="2">The sequence shown here is derived from an EMBL/GenBank/DDBJ whole genome shotgun (WGS) entry which is preliminary data.</text>
</comment>
<dbReference type="Proteomes" id="UP000309667">
    <property type="component" value="Unassembled WGS sequence"/>
</dbReference>
<accession>A0ABY2QN75</accession>
<reference evidence="2 3" key="1">
    <citation type="submission" date="2019-04" db="EMBL/GenBank/DDBJ databases">
        <title>Genome sequence of strain 7209-2.</title>
        <authorList>
            <person name="Gao J."/>
            <person name="Sun J."/>
        </authorList>
    </citation>
    <scope>NUCLEOTIDE SEQUENCE [LARGE SCALE GENOMIC DNA]</scope>
    <source>
        <strain evidence="2 3">7209-2</strain>
    </source>
</reference>
<sequence>MMILKGCRPEVVLVAACALFQPILALAQSEPVGTSRINISFVIEGGQINSMSASKRSQADERLEEGLITAKDLLLALHEEQEYDGAQSKIVDGTLLVSIENEDGRILSQEKIAHCNELDLYAEPSDPDQMKAQCDNRLFEYKVMGGGISFLRDGEEIASYALDDGLYLINGSIRRIPASL</sequence>
<name>A0ABY2QN75_9HYPH</name>
<gene>
    <name evidence="2" type="ORF">E9677_24920</name>
</gene>
<keyword evidence="3" id="KW-1185">Reference proteome</keyword>
<feature type="signal peptide" evidence="1">
    <location>
        <begin position="1"/>
        <end position="27"/>
    </location>
</feature>
<proteinExistence type="predicted"/>
<dbReference type="RefSeq" id="WP_136560771.1">
    <property type="nucleotide sequence ID" value="NZ_STGT01000011.1"/>
</dbReference>